<dbReference type="Proteomes" id="UP000005808">
    <property type="component" value="Unassembled WGS sequence"/>
</dbReference>
<keyword evidence="1" id="KW-0637">Prenyltransferase</keyword>
<evidence type="ECO:0000313" key="7">
    <source>
        <dbReference type="Proteomes" id="UP000005808"/>
    </source>
</evidence>
<evidence type="ECO:0000259" key="5">
    <source>
        <dbReference type="Pfam" id="PF02441"/>
    </source>
</evidence>
<keyword evidence="4" id="KW-0808">Transferase</keyword>
<protein>
    <submittedName>
        <fullName evidence="6">Putative aromatic acid decarboxylase</fullName>
    </submittedName>
</protein>
<gene>
    <name evidence="6" type="ORF">OR16_12003</name>
</gene>
<dbReference type="InterPro" id="IPR003382">
    <property type="entry name" value="Flavoprotein"/>
</dbReference>
<sequence length="140" mass="14801">MVHANGDIGAAIASGSFRADGMIIAPCSIKTLSEIASGVTSSLMSRAADVMLKERRRLVLMVRETPLHAGHLRSMATVTEIGAIVYPPVPAFYARPASLEDMVDYSLGRVLDLFGLDAPLAGRWNGVAPKRNPGDATPIA</sequence>
<dbReference type="Pfam" id="PF02441">
    <property type="entry name" value="Flavoprotein"/>
    <property type="match status" value="1"/>
</dbReference>
<name>H1S3R2_9BURK</name>
<dbReference type="NCBIfam" id="TIGR00421">
    <property type="entry name" value="ubiX_pad"/>
    <property type="match status" value="1"/>
</dbReference>
<proteinExistence type="predicted"/>
<dbReference type="EMBL" id="AHJE01000027">
    <property type="protein sequence ID" value="EHP42836.1"/>
    <property type="molecule type" value="Genomic_DNA"/>
</dbReference>
<dbReference type="Gene3D" id="3.40.50.1950">
    <property type="entry name" value="Flavin prenyltransferase-like"/>
    <property type="match status" value="1"/>
</dbReference>
<dbReference type="GO" id="GO:0004659">
    <property type="term" value="F:prenyltransferase activity"/>
    <property type="evidence" value="ECO:0007669"/>
    <property type="project" value="UniProtKB-KW"/>
</dbReference>
<accession>H1S3R2</accession>
<dbReference type="PATRIC" id="fig|1127483.3.peg.2412"/>
<evidence type="ECO:0000256" key="2">
    <source>
        <dbReference type="ARBA" id="ARBA00022630"/>
    </source>
</evidence>
<dbReference type="SUPFAM" id="SSF52507">
    <property type="entry name" value="Homo-oligomeric flavin-containing Cys decarboxylases, HFCD"/>
    <property type="match status" value="1"/>
</dbReference>
<keyword evidence="2" id="KW-0285">Flavoprotein</keyword>
<dbReference type="NCBIfam" id="NF004685">
    <property type="entry name" value="PRK06029.1"/>
    <property type="match status" value="1"/>
</dbReference>
<evidence type="ECO:0000256" key="4">
    <source>
        <dbReference type="ARBA" id="ARBA00022679"/>
    </source>
</evidence>
<evidence type="ECO:0000313" key="6">
    <source>
        <dbReference type="EMBL" id="EHP42836.1"/>
    </source>
</evidence>
<dbReference type="InterPro" id="IPR036551">
    <property type="entry name" value="Flavin_trans-like"/>
</dbReference>
<reference evidence="6 7" key="1">
    <citation type="journal article" date="2012" name="J. Bacteriol.">
        <title>De Novo Genome Project of Cupriavidus basilensis OR16.</title>
        <authorList>
            <person name="Cserhati M."/>
            <person name="Kriszt B."/>
            <person name="Szoboszlay S."/>
            <person name="Toth A."/>
            <person name="Szabo I."/>
            <person name="Tancsics A."/>
            <person name="Nagy I."/>
            <person name="Horvath B."/>
            <person name="Nagy I."/>
            <person name="Kukolya J."/>
        </authorList>
    </citation>
    <scope>NUCLEOTIDE SEQUENCE [LARGE SCALE GENOMIC DNA]</scope>
    <source>
        <strain evidence="6 7">OR16</strain>
    </source>
</reference>
<organism evidence="6 7">
    <name type="scientific">Cupriavidus basilensis OR16</name>
    <dbReference type="NCBI Taxonomy" id="1127483"/>
    <lineage>
        <taxon>Bacteria</taxon>
        <taxon>Pseudomonadati</taxon>
        <taxon>Pseudomonadota</taxon>
        <taxon>Betaproteobacteria</taxon>
        <taxon>Burkholderiales</taxon>
        <taxon>Burkholderiaceae</taxon>
        <taxon>Cupriavidus</taxon>
    </lineage>
</organism>
<keyword evidence="3" id="KW-0288">FMN</keyword>
<evidence type="ECO:0000256" key="1">
    <source>
        <dbReference type="ARBA" id="ARBA00022602"/>
    </source>
</evidence>
<feature type="domain" description="Flavoprotein" evidence="5">
    <location>
        <begin position="18"/>
        <end position="112"/>
    </location>
</feature>
<dbReference type="InterPro" id="IPR004507">
    <property type="entry name" value="UbiX-like"/>
</dbReference>
<evidence type="ECO:0000256" key="3">
    <source>
        <dbReference type="ARBA" id="ARBA00022643"/>
    </source>
</evidence>
<dbReference type="AlphaFoldDB" id="H1S3R2"/>
<comment type="caution">
    <text evidence="6">The sequence shown here is derived from an EMBL/GenBank/DDBJ whole genome shotgun (WGS) entry which is preliminary data.</text>
</comment>